<feature type="compositionally biased region" description="Basic residues" evidence="1">
    <location>
        <begin position="104"/>
        <end position="114"/>
    </location>
</feature>
<evidence type="ECO:0000256" key="2">
    <source>
        <dbReference type="SAM" id="SignalP"/>
    </source>
</evidence>
<keyword evidence="4" id="KW-1185">Reference proteome</keyword>
<organism evidence="3 4">
    <name type="scientific">Skeletonema marinoi</name>
    <dbReference type="NCBI Taxonomy" id="267567"/>
    <lineage>
        <taxon>Eukaryota</taxon>
        <taxon>Sar</taxon>
        <taxon>Stramenopiles</taxon>
        <taxon>Ochrophyta</taxon>
        <taxon>Bacillariophyta</taxon>
        <taxon>Coscinodiscophyceae</taxon>
        <taxon>Thalassiosirophycidae</taxon>
        <taxon>Thalassiosirales</taxon>
        <taxon>Skeletonemataceae</taxon>
        <taxon>Skeletonema</taxon>
        <taxon>Skeletonema marinoi-dohrnii complex</taxon>
    </lineage>
</organism>
<feature type="compositionally biased region" description="Gly residues" evidence="1">
    <location>
        <begin position="67"/>
        <end position="81"/>
    </location>
</feature>
<protein>
    <submittedName>
        <fullName evidence="3">Uncharacterized protein</fullName>
    </submittedName>
</protein>
<feature type="signal peptide" evidence="2">
    <location>
        <begin position="1"/>
        <end position="20"/>
    </location>
</feature>
<reference evidence="3" key="1">
    <citation type="submission" date="2023-06" db="EMBL/GenBank/DDBJ databases">
        <title>Survivors Of The Sea: Transcriptome response of Skeletonema marinoi to long-term dormancy.</title>
        <authorList>
            <person name="Pinder M.I.M."/>
            <person name="Kourtchenko O."/>
            <person name="Robertson E.K."/>
            <person name="Larsson T."/>
            <person name="Maumus F."/>
            <person name="Osuna-Cruz C.M."/>
            <person name="Vancaester E."/>
            <person name="Stenow R."/>
            <person name="Vandepoele K."/>
            <person name="Ploug H."/>
            <person name="Bruchert V."/>
            <person name="Godhe A."/>
            <person name="Topel M."/>
        </authorList>
    </citation>
    <scope>NUCLEOTIDE SEQUENCE</scope>
    <source>
        <strain evidence="3">R05AC</strain>
    </source>
</reference>
<dbReference type="AlphaFoldDB" id="A0AAD8Y5A0"/>
<comment type="caution">
    <text evidence="3">The sequence shown here is derived from an EMBL/GenBank/DDBJ whole genome shotgun (WGS) entry which is preliminary data.</text>
</comment>
<name>A0AAD8Y5A0_9STRA</name>
<dbReference type="EMBL" id="JATAAI010000019">
    <property type="protein sequence ID" value="KAK1738905.1"/>
    <property type="molecule type" value="Genomic_DNA"/>
</dbReference>
<feature type="chain" id="PRO_5042286644" evidence="2">
    <location>
        <begin position="21"/>
        <end position="144"/>
    </location>
</feature>
<keyword evidence="2" id="KW-0732">Signal</keyword>
<evidence type="ECO:0000313" key="4">
    <source>
        <dbReference type="Proteomes" id="UP001224775"/>
    </source>
</evidence>
<gene>
    <name evidence="3" type="ORF">QTG54_010221</name>
</gene>
<proteinExistence type="predicted"/>
<feature type="region of interest" description="Disordered" evidence="1">
    <location>
        <begin position="63"/>
        <end position="114"/>
    </location>
</feature>
<accession>A0AAD8Y5A0</accession>
<evidence type="ECO:0000256" key="1">
    <source>
        <dbReference type="SAM" id="MobiDB-lite"/>
    </source>
</evidence>
<evidence type="ECO:0000313" key="3">
    <source>
        <dbReference type="EMBL" id="KAK1738905.1"/>
    </source>
</evidence>
<dbReference type="Proteomes" id="UP001224775">
    <property type="component" value="Unassembled WGS sequence"/>
</dbReference>
<sequence length="144" mass="16442">MNKNILYYILLASMLIMAAADRFIVRCSSDDDDIMDLDEDLEELDLAETSSDEHVRYLHKGWPDSGGFPGGYPGSYGGNSGGSNSNSGHQQLRLPRKPNMSRMPRSRAPKGWNRAKRSGRHYHGFNIHTWCDCMWGNWFCFCFE</sequence>